<gene>
    <name evidence="3" type="ORF">NC992_14490</name>
</gene>
<dbReference type="Proteomes" id="UP001482513">
    <property type="component" value="Unassembled WGS sequence"/>
</dbReference>
<keyword evidence="4" id="KW-1185">Reference proteome</keyword>
<sequence length="683" mass="69070">MKRKSRPLITGGLLGLAGLGLLPSQAEATPDNLAVALDPSLGTALAVDPHPVMEPEPSAQTTEPQIDEQGVPQPAWTPDGNHPVVAAAATAAQQPALATAVVIPQTEPSAPAIAAVESSISEISEPAVIAAPAAVPEAPAIAPAAAPNPALVSPEPSVNTLADLPVTPAPTPAVTQAEMPEAVDSNQAAIASPSIDTPATPVVIENVADSTEAAPTVTPAEVSTKPTASKPAQVLQLPGVAPRPAIPTAVERLAATPTPIAPPPAPEATLDRPASEAVTSASSTGLQQPPNVAALRSRSTAVQALLRDLRTAYGLEIQGDPAQPVSQSETISREPQLPPLPSRANRSTSSENTAANQIPVAAPLPSPAIARQTAEREPQLPSFAGQSSNVALALPSPRPTLSTGRTALAAPPVELTAALLSADTVPVTTAQATPSSSDATQLRDSLRVAPLTTTAGATRSFPPSPNAGIPSAFGANWGDVFFSASLAGADRIRPEADGSLSMGFGLGDSRRAVGVELAYNLQSVRRFGENGGFDAKIHRQVYSDEETQVAAAVGINNFASYGANTNGSEASPYGVVTAAHLLQPEHPSNRLPITASLGLGGGAFSGESSDVGVFAGVGLQVHPQFSINTAWSGVGLNVGASIVPVTTVPLTLNLLYGDVGNNTRAGSVAVLSIGYGFNFGPRF</sequence>
<feature type="region of interest" description="Disordered" evidence="1">
    <location>
        <begin position="318"/>
        <end position="364"/>
    </location>
</feature>
<evidence type="ECO:0000313" key="4">
    <source>
        <dbReference type="Proteomes" id="UP001482513"/>
    </source>
</evidence>
<comment type="caution">
    <text evidence="3">The sequence shown here is derived from an EMBL/GenBank/DDBJ whole genome shotgun (WGS) entry which is preliminary data.</text>
</comment>
<feature type="compositionally biased region" description="Polar residues" evidence="1">
    <location>
        <begin position="344"/>
        <end position="356"/>
    </location>
</feature>
<dbReference type="EMBL" id="JAMPKX010000006">
    <property type="protein sequence ID" value="MEP0948089.1"/>
    <property type="molecule type" value="Genomic_DNA"/>
</dbReference>
<protein>
    <recommendedName>
        <fullName evidence="5">Outer membrane protein beta-barrel domain-containing protein</fullName>
    </recommendedName>
</protein>
<evidence type="ECO:0000256" key="2">
    <source>
        <dbReference type="SAM" id="SignalP"/>
    </source>
</evidence>
<feature type="region of interest" description="Disordered" evidence="1">
    <location>
        <begin position="256"/>
        <end position="294"/>
    </location>
</feature>
<reference evidence="3 4" key="1">
    <citation type="submission" date="2022-04" db="EMBL/GenBank/DDBJ databases">
        <title>Positive selection, recombination, and allopatry shape intraspecific diversity of widespread and dominant cyanobacteria.</title>
        <authorList>
            <person name="Wei J."/>
            <person name="Shu W."/>
            <person name="Hu C."/>
        </authorList>
    </citation>
    <scope>NUCLEOTIDE SEQUENCE [LARGE SCALE GENOMIC DNA]</scope>
    <source>
        <strain evidence="3 4">DQ-A4</strain>
    </source>
</reference>
<dbReference type="RefSeq" id="WP_190705428.1">
    <property type="nucleotide sequence ID" value="NZ_JAMPKX010000006.1"/>
</dbReference>
<evidence type="ECO:0008006" key="5">
    <source>
        <dbReference type="Google" id="ProtNLM"/>
    </source>
</evidence>
<name>A0ABV0K5M6_9CYAN</name>
<feature type="chain" id="PRO_5047300441" description="Outer membrane protein beta-barrel domain-containing protein" evidence="2">
    <location>
        <begin position="29"/>
        <end position="683"/>
    </location>
</feature>
<accession>A0ABV0K5M6</accession>
<keyword evidence="2" id="KW-0732">Signal</keyword>
<feature type="signal peptide" evidence="2">
    <location>
        <begin position="1"/>
        <end position="28"/>
    </location>
</feature>
<evidence type="ECO:0000256" key="1">
    <source>
        <dbReference type="SAM" id="MobiDB-lite"/>
    </source>
</evidence>
<proteinExistence type="predicted"/>
<feature type="compositionally biased region" description="Polar residues" evidence="1">
    <location>
        <begin position="277"/>
        <end position="290"/>
    </location>
</feature>
<evidence type="ECO:0000313" key="3">
    <source>
        <dbReference type="EMBL" id="MEP0948089.1"/>
    </source>
</evidence>
<organism evidence="3 4">
    <name type="scientific">Leptolyngbya subtilissima DQ-A4</name>
    <dbReference type="NCBI Taxonomy" id="2933933"/>
    <lineage>
        <taxon>Bacteria</taxon>
        <taxon>Bacillati</taxon>
        <taxon>Cyanobacteriota</taxon>
        <taxon>Cyanophyceae</taxon>
        <taxon>Leptolyngbyales</taxon>
        <taxon>Leptolyngbyaceae</taxon>
        <taxon>Leptolyngbya group</taxon>
        <taxon>Leptolyngbya</taxon>
    </lineage>
</organism>